<dbReference type="InterPro" id="IPR045773">
    <property type="entry name" value="DUF6226"/>
</dbReference>
<dbReference type="RefSeq" id="WP_147782212.1">
    <property type="nucleotide sequence ID" value="NZ_VRMG01000004.1"/>
</dbReference>
<dbReference type="Proteomes" id="UP000321379">
    <property type="component" value="Unassembled WGS sequence"/>
</dbReference>
<dbReference type="AlphaFoldDB" id="A0A5C8UTL9"/>
<gene>
    <name evidence="2" type="ORF">FVP33_03305</name>
</gene>
<accession>A0A5C8UTL9</accession>
<keyword evidence="3" id="KW-1185">Reference proteome</keyword>
<evidence type="ECO:0000256" key="1">
    <source>
        <dbReference type="SAM" id="MobiDB-lite"/>
    </source>
</evidence>
<dbReference type="EMBL" id="VRMG01000004">
    <property type="protein sequence ID" value="TXN31963.1"/>
    <property type="molecule type" value="Genomic_DNA"/>
</dbReference>
<name>A0A5C8UTL9_9MICO</name>
<proteinExistence type="predicted"/>
<evidence type="ECO:0000313" key="3">
    <source>
        <dbReference type="Proteomes" id="UP000321379"/>
    </source>
</evidence>
<reference evidence="2 3" key="1">
    <citation type="submission" date="2019-08" db="EMBL/GenBank/DDBJ databases">
        <title>Bacterial whole genome sequence for Glaciihabitans sp. CHu50b-6-2.</title>
        <authorList>
            <person name="Jin L."/>
        </authorList>
    </citation>
    <scope>NUCLEOTIDE SEQUENCE [LARGE SCALE GENOMIC DNA]</scope>
    <source>
        <strain evidence="2 3">CHu50b-6-2</strain>
    </source>
</reference>
<sequence length="174" mass="18612">MPENTRPTSDGLEPLTLAAHRLLGRLASDYDVTVSALPGYRHEGATVSEAVLVVPAEPHGASVLLAITTEPRVIVRAGVLHEFCFPPLGDETREDAASLIGQLEDLILTIVNGGYTETVDGDMVSFTLRHASGWQSGECHSGQFPPERVAEARATLAASPGGWAPWPRRPVDRP</sequence>
<evidence type="ECO:0000313" key="2">
    <source>
        <dbReference type="EMBL" id="TXN31963.1"/>
    </source>
</evidence>
<organism evidence="2 3">
    <name type="scientific">Lacisediminihabitans profunda</name>
    <dbReference type="NCBI Taxonomy" id="2594790"/>
    <lineage>
        <taxon>Bacteria</taxon>
        <taxon>Bacillati</taxon>
        <taxon>Actinomycetota</taxon>
        <taxon>Actinomycetes</taxon>
        <taxon>Micrococcales</taxon>
        <taxon>Microbacteriaceae</taxon>
        <taxon>Lacisediminihabitans</taxon>
    </lineage>
</organism>
<feature type="region of interest" description="Disordered" evidence="1">
    <location>
        <begin position="155"/>
        <end position="174"/>
    </location>
</feature>
<dbReference type="Pfam" id="PF19736">
    <property type="entry name" value="DUF6226"/>
    <property type="match status" value="1"/>
</dbReference>
<protein>
    <submittedName>
        <fullName evidence="2">Uncharacterized protein</fullName>
    </submittedName>
</protein>
<comment type="caution">
    <text evidence="2">The sequence shown here is derived from an EMBL/GenBank/DDBJ whole genome shotgun (WGS) entry which is preliminary data.</text>
</comment>